<name>A0AAP0BVL0_9ASPA</name>
<dbReference type="Pfam" id="PF00069">
    <property type="entry name" value="Pkinase"/>
    <property type="match status" value="1"/>
</dbReference>
<evidence type="ECO:0000256" key="2">
    <source>
        <dbReference type="ARBA" id="ARBA00022527"/>
    </source>
</evidence>
<evidence type="ECO:0000256" key="9">
    <source>
        <dbReference type="PROSITE-ProRule" id="PRU10141"/>
    </source>
</evidence>
<comment type="caution">
    <text evidence="13">The sequence shown here is derived from an EMBL/GenBank/DDBJ whole genome shotgun (WGS) entry which is preliminary data.</text>
</comment>
<dbReference type="Proteomes" id="UP001418222">
    <property type="component" value="Unassembled WGS sequence"/>
</dbReference>
<gene>
    <name evidence="13" type="primary">PPCK1</name>
    <name evidence="13" type="ORF">KSP39_PZI004711</name>
</gene>
<dbReference type="InterPro" id="IPR000719">
    <property type="entry name" value="Prot_kinase_dom"/>
</dbReference>
<accession>A0AAP0BVL0</accession>
<dbReference type="PANTHER" id="PTHR24349">
    <property type="entry name" value="SERINE/THREONINE-PROTEIN KINASE"/>
    <property type="match status" value="1"/>
</dbReference>
<feature type="binding site" evidence="9">
    <location>
        <position position="38"/>
    </location>
    <ligand>
        <name>ATP</name>
        <dbReference type="ChEBI" id="CHEBI:30616"/>
    </ligand>
</feature>
<keyword evidence="7 9" id="KW-0067">ATP-binding</keyword>
<evidence type="ECO:0000256" key="8">
    <source>
        <dbReference type="ARBA" id="ARBA00058225"/>
    </source>
</evidence>
<proteinExistence type="inferred from homology"/>
<evidence type="ECO:0000256" key="1">
    <source>
        <dbReference type="ARBA" id="ARBA00006234"/>
    </source>
</evidence>
<dbReference type="AlphaFoldDB" id="A0AAP0BVL0"/>
<dbReference type="GO" id="GO:0005524">
    <property type="term" value="F:ATP binding"/>
    <property type="evidence" value="ECO:0007669"/>
    <property type="project" value="UniProtKB-UniRule"/>
</dbReference>
<dbReference type="EMBL" id="JBBWWQ010000003">
    <property type="protein sequence ID" value="KAK8951886.1"/>
    <property type="molecule type" value="Genomic_DNA"/>
</dbReference>
<keyword evidence="2 10" id="KW-0723">Serine/threonine-protein kinase</keyword>
<dbReference type="SUPFAM" id="SSF56112">
    <property type="entry name" value="Protein kinase-like (PK-like)"/>
    <property type="match status" value="1"/>
</dbReference>
<comment type="function">
    <text evidence="8">CIPK serine-threonine protein kinases interact with CBL proteins. Binding of a CBL protein to the regulatory NAF domain of CIPK protein lead to the activation of the kinase in a calcium-dependent manner.</text>
</comment>
<reference evidence="13 14" key="1">
    <citation type="journal article" date="2022" name="Nat. Plants">
        <title>Genomes of leafy and leafless Platanthera orchids illuminate the evolution of mycoheterotrophy.</title>
        <authorList>
            <person name="Li M.H."/>
            <person name="Liu K.W."/>
            <person name="Li Z."/>
            <person name="Lu H.C."/>
            <person name="Ye Q.L."/>
            <person name="Zhang D."/>
            <person name="Wang J.Y."/>
            <person name="Li Y.F."/>
            <person name="Zhong Z.M."/>
            <person name="Liu X."/>
            <person name="Yu X."/>
            <person name="Liu D.K."/>
            <person name="Tu X.D."/>
            <person name="Liu B."/>
            <person name="Hao Y."/>
            <person name="Liao X.Y."/>
            <person name="Jiang Y.T."/>
            <person name="Sun W.H."/>
            <person name="Chen J."/>
            <person name="Chen Y.Q."/>
            <person name="Ai Y."/>
            <person name="Zhai J.W."/>
            <person name="Wu S.S."/>
            <person name="Zhou Z."/>
            <person name="Hsiao Y.Y."/>
            <person name="Wu W.L."/>
            <person name="Chen Y.Y."/>
            <person name="Lin Y.F."/>
            <person name="Hsu J.L."/>
            <person name="Li C.Y."/>
            <person name="Wang Z.W."/>
            <person name="Zhao X."/>
            <person name="Zhong W.Y."/>
            <person name="Ma X.K."/>
            <person name="Ma L."/>
            <person name="Huang J."/>
            <person name="Chen G.Z."/>
            <person name="Huang M.Z."/>
            <person name="Huang L."/>
            <person name="Peng D.H."/>
            <person name="Luo Y.B."/>
            <person name="Zou S.Q."/>
            <person name="Chen S.P."/>
            <person name="Lan S."/>
            <person name="Tsai W.C."/>
            <person name="Van de Peer Y."/>
            <person name="Liu Z.J."/>
        </authorList>
    </citation>
    <scope>NUCLEOTIDE SEQUENCE [LARGE SCALE GENOMIC DNA]</scope>
    <source>
        <strain evidence="13">Lor287</strain>
    </source>
</reference>
<feature type="region of interest" description="Disordered" evidence="11">
    <location>
        <begin position="292"/>
        <end position="321"/>
    </location>
</feature>
<dbReference type="PROSITE" id="PS00108">
    <property type="entry name" value="PROTEIN_KINASE_ST"/>
    <property type="match status" value="1"/>
</dbReference>
<evidence type="ECO:0000256" key="4">
    <source>
        <dbReference type="ARBA" id="ARBA00022737"/>
    </source>
</evidence>
<evidence type="ECO:0000313" key="13">
    <source>
        <dbReference type="EMBL" id="KAK8951886.1"/>
    </source>
</evidence>
<protein>
    <submittedName>
        <fullName evidence="13">Phosphoenolpyruvate carboxylase kinase 1</fullName>
    </submittedName>
</protein>
<keyword evidence="6 13" id="KW-0418">Kinase</keyword>
<feature type="domain" description="Protein kinase" evidence="12">
    <location>
        <begin position="9"/>
        <end position="269"/>
    </location>
</feature>
<dbReference type="GO" id="GO:0004674">
    <property type="term" value="F:protein serine/threonine kinase activity"/>
    <property type="evidence" value="ECO:0007669"/>
    <property type="project" value="UniProtKB-KW"/>
</dbReference>
<evidence type="ECO:0000313" key="14">
    <source>
        <dbReference type="Proteomes" id="UP001418222"/>
    </source>
</evidence>
<evidence type="ECO:0000259" key="12">
    <source>
        <dbReference type="PROSITE" id="PS50011"/>
    </source>
</evidence>
<sequence length="355" mass="38729">MSAGLRKDYGIGEVIGRGRFGTVFRCHSLESGEVFAVKSVDKSLLADAIDLEGAEQEAKIQQIASAGNPHVVQIYDVYEDENFIHLVMDLCEGGDLFDRIAASEGAAPMGELEAAEVMAGLMEAVMACHQRGVAHRDLKPDNLLFDGEGRLRLADFGSAAFFGDRRPMTGMVGTPYYVAPEVVKEIEYGEKIDVWSAGVILYIMLGGIPPFYGDDAKEIFEAVVRGNLRFPTAVFGGVRSSAKDLIRRMLCKDVSRRLSAAQVLGMSWSLEWAETEVAGSSDRRRLQIGIRAPPPSELQSASASARAPKMQSAASSKAPRDFQVCKEVSRFLRGELEGDRLVDTDKTRPDDVVCK</sequence>
<dbReference type="SMART" id="SM00220">
    <property type="entry name" value="S_TKc"/>
    <property type="match status" value="1"/>
</dbReference>
<comment type="similarity">
    <text evidence="1">Belongs to the protein kinase superfamily. CAMK Ser/Thr protein kinase family. SNF1 subfamily.</text>
</comment>
<dbReference type="PROSITE" id="PS00107">
    <property type="entry name" value="PROTEIN_KINASE_ATP"/>
    <property type="match status" value="1"/>
</dbReference>
<keyword evidence="5 9" id="KW-0547">Nucleotide-binding</keyword>
<dbReference type="CDD" id="cd05117">
    <property type="entry name" value="STKc_CAMK"/>
    <property type="match status" value="1"/>
</dbReference>
<dbReference type="PROSITE" id="PS50011">
    <property type="entry name" value="PROTEIN_KINASE_DOM"/>
    <property type="match status" value="1"/>
</dbReference>
<evidence type="ECO:0000256" key="7">
    <source>
        <dbReference type="ARBA" id="ARBA00022840"/>
    </source>
</evidence>
<evidence type="ECO:0000256" key="11">
    <source>
        <dbReference type="SAM" id="MobiDB-lite"/>
    </source>
</evidence>
<dbReference type="InterPro" id="IPR011009">
    <property type="entry name" value="Kinase-like_dom_sf"/>
</dbReference>
<evidence type="ECO:0000256" key="5">
    <source>
        <dbReference type="ARBA" id="ARBA00022741"/>
    </source>
</evidence>
<dbReference type="FunFam" id="1.10.510.10:FF:000571">
    <property type="entry name" value="Maternal embryonic leucine zipper kinase"/>
    <property type="match status" value="1"/>
</dbReference>
<dbReference type="InterPro" id="IPR050205">
    <property type="entry name" value="CDPK_Ser/Thr_kinases"/>
</dbReference>
<dbReference type="InterPro" id="IPR017441">
    <property type="entry name" value="Protein_kinase_ATP_BS"/>
</dbReference>
<keyword evidence="14" id="KW-1185">Reference proteome</keyword>
<dbReference type="Gene3D" id="1.10.510.10">
    <property type="entry name" value="Transferase(Phosphotransferase) domain 1"/>
    <property type="match status" value="1"/>
</dbReference>
<keyword evidence="4" id="KW-0677">Repeat</keyword>
<evidence type="ECO:0000256" key="10">
    <source>
        <dbReference type="RuleBase" id="RU000304"/>
    </source>
</evidence>
<evidence type="ECO:0000256" key="3">
    <source>
        <dbReference type="ARBA" id="ARBA00022679"/>
    </source>
</evidence>
<organism evidence="13 14">
    <name type="scientific">Platanthera zijinensis</name>
    <dbReference type="NCBI Taxonomy" id="2320716"/>
    <lineage>
        <taxon>Eukaryota</taxon>
        <taxon>Viridiplantae</taxon>
        <taxon>Streptophyta</taxon>
        <taxon>Embryophyta</taxon>
        <taxon>Tracheophyta</taxon>
        <taxon>Spermatophyta</taxon>
        <taxon>Magnoliopsida</taxon>
        <taxon>Liliopsida</taxon>
        <taxon>Asparagales</taxon>
        <taxon>Orchidaceae</taxon>
        <taxon>Orchidoideae</taxon>
        <taxon>Orchideae</taxon>
        <taxon>Orchidinae</taxon>
        <taxon>Platanthera</taxon>
    </lineage>
</organism>
<evidence type="ECO:0000256" key="6">
    <source>
        <dbReference type="ARBA" id="ARBA00022777"/>
    </source>
</evidence>
<keyword evidence="3" id="KW-0808">Transferase</keyword>
<dbReference type="InterPro" id="IPR008271">
    <property type="entry name" value="Ser/Thr_kinase_AS"/>
</dbReference>